<accession>A0A840BL27</accession>
<dbReference type="InterPro" id="IPR013216">
    <property type="entry name" value="Methyltransf_11"/>
</dbReference>
<dbReference type="EMBL" id="JACIET010000002">
    <property type="protein sequence ID" value="MBB4013955.1"/>
    <property type="molecule type" value="Genomic_DNA"/>
</dbReference>
<dbReference type="Proteomes" id="UP000561045">
    <property type="component" value="Unassembled WGS sequence"/>
</dbReference>
<reference evidence="5 6" key="1">
    <citation type="submission" date="2020-08" db="EMBL/GenBank/DDBJ databases">
        <title>Genomic Encyclopedia of Type Strains, Phase IV (KMG-IV): sequencing the most valuable type-strain genomes for metagenomic binning, comparative biology and taxonomic classification.</title>
        <authorList>
            <person name="Goeker M."/>
        </authorList>
    </citation>
    <scope>NUCLEOTIDE SEQUENCE [LARGE SCALE GENOMIC DNA]</scope>
    <source>
        <strain evidence="5 6">DSM 106739</strain>
    </source>
</reference>
<evidence type="ECO:0000313" key="6">
    <source>
        <dbReference type="Proteomes" id="UP000561045"/>
    </source>
</evidence>
<dbReference type="Gene3D" id="3.40.50.150">
    <property type="entry name" value="Vaccinia Virus protein VP39"/>
    <property type="match status" value="1"/>
</dbReference>
<evidence type="ECO:0000313" key="5">
    <source>
        <dbReference type="EMBL" id="MBB4013955.1"/>
    </source>
</evidence>
<name>A0A840BL27_9RHOO</name>
<proteinExistence type="inferred from homology"/>
<sequence length="252" mass="27139">MTHADVSTLFTDKVRDYIVGRPGYPAILIGLLAEAVGASPGQQVADVGCGTGLLAQAFLQRGFRVTGIEPNDAMREAGARLLAALPSFDMRGGTAEQTGLADASVDGIAVGTAFHWFDPALTRAEFRRILRPGGWVALIGNERHVVADADAAFADLLARFRGDAHERMRMLEDCAPEAFLGAAARHFEVPHRLAVDREAFVALALSRSYMPRANSPRRAEAEAAIAATFEAHAVEGRYVLNYRATVFGTRVF</sequence>
<evidence type="ECO:0000256" key="3">
    <source>
        <dbReference type="ARBA" id="ARBA00022679"/>
    </source>
</evidence>
<dbReference type="InterPro" id="IPR051052">
    <property type="entry name" value="Diverse_substrate_MTase"/>
</dbReference>
<dbReference type="GO" id="GO:0008757">
    <property type="term" value="F:S-adenosylmethionine-dependent methyltransferase activity"/>
    <property type="evidence" value="ECO:0007669"/>
    <property type="project" value="InterPro"/>
</dbReference>
<dbReference type="Pfam" id="PF08241">
    <property type="entry name" value="Methyltransf_11"/>
    <property type="match status" value="1"/>
</dbReference>
<organism evidence="5 6">
    <name type="scientific">Niveibacterium umoris</name>
    <dbReference type="NCBI Taxonomy" id="1193620"/>
    <lineage>
        <taxon>Bacteria</taxon>
        <taxon>Pseudomonadati</taxon>
        <taxon>Pseudomonadota</taxon>
        <taxon>Betaproteobacteria</taxon>
        <taxon>Rhodocyclales</taxon>
        <taxon>Rhodocyclaceae</taxon>
        <taxon>Niveibacterium</taxon>
    </lineage>
</organism>
<evidence type="ECO:0000256" key="2">
    <source>
        <dbReference type="ARBA" id="ARBA00022603"/>
    </source>
</evidence>
<keyword evidence="2 5" id="KW-0489">Methyltransferase</keyword>
<dbReference type="AlphaFoldDB" id="A0A840BL27"/>
<protein>
    <submittedName>
        <fullName evidence="5">SAM-dependent methyltransferase</fullName>
    </submittedName>
</protein>
<gene>
    <name evidence="5" type="ORF">GGR36_003301</name>
</gene>
<evidence type="ECO:0000256" key="1">
    <source>
        <dbReference type="ARBA" id="ARBA00008361"/>
    </source>
</evidence>
<dbReference type="SUPFAM" id="SSF53335">
    <property type="entry name" value="S-adenosyl-L-methionine-dependent methyltransferases"/>
    <property type="match status" value="1"/>
</dbReference>
<dbReference type="PANTHER" id="PTHR44942">
    <property type="entry name" value="METHYLTRANSF_11 DOMAIN-CONTAINING PROTEIN"/>
    <property type="match status" value="1"/>
</dbReference>
<dbReference type="CDD" id="cd02440">
    <property type="entry name" value="AdoMet_MTases"/>
    <property type="match status" value="1"/>
</dbReference>
<comment type="caution">
    <text evidence="5">The sequence shown here is derived from an EMBL/GenBank/DDBJ whole genome shotgun (WGS) entry which is preliminary data.</text>
</comment>
<keyword evidence="3 5" id="KW-0808">Transferase</keyword>
<keyword evidence="6" id="KW-1185">Reference proteome</keyword>
<dbReference type="InterPro" id="IPR029063">
    <property type="entry name" value="SAM-dependent_MTases_sf"/>
</dbReference>
<dbReference type="PANTHER" id="PTHR44942:SF4">
    <property type="entry name" value="METHYLTRANSFERASE TYPE 11 DOMAIN-CONTAINING PROTEIN"/>
    <property type="match status" value="1"/>
</dbReference>
<dbReference type="RefSeq" id="WP_183635863.1">
    <property type="nucleotide sequence ID" value="NZ_BAABLE010000005.1"/>
</dbReference>
<comment type="similarity">
    <text evidence="1">Belongs to the methyltransferase superfamily.</text>
</comment>
<evidence type="ECO:0000259" key="4">
    <source>
        <dbReference type="Pfam" id="PF08241"/>
    </source>
</evidence>
<feature type="domain" description="Methyltransferase type 11" evidence="4">
    <location>
        <begin position="46"/>
        <end position="137"/>
    </location>
</feature>
<dbReference type="GO" id="GO:0032259">
    <property type="term" value="P:methylation"/>
    <property type="evidence" value="ECO:0007669"/>
    <property type="project" value="UniProtKB-KW"/>
</dbReference>